<feature type="domain" description="Phage tail assembly chaperone-like" evidence="2">
    <location>
        <begin position="67"/>
        <end position="135"/>
    </location>
</feature>
<evidence type="ECO:0000259" key="2">
    <source>
        <dbReference type="Pfam" id="PF16778"/>
    </source>
</evidence>
<dbReference type="Proteomes" id="UP001236748">
    <property type="component" value="Chromosome"/>
</dbReference>
<keyword evidence="4" id="KW-1185">Reference proteome</keyword>
<organism evidence="3 4">
    <name type="scientific">Pseudomonas lurida</name>
    <dbReference type="NCBI Taxonomy" id="244566"/>
    <lineage>
        <taxon>Bacteria</taxon>
        <taxon>Pseudomonadati</taxon>
        <taxon>Pseudomonadota</taxon>
        <taxon>Gammaproteobacteria</taxon>
        <taxon>Pseudomonadales</taxon>
        <taxon>Pseudomonadaceae</taxon>
        <taxon>Pseudomonas</taxon>
    </lineage>
</organism>
<sequence>MIFYSKSTGGFYDSDLHSHIPTDRVEITASERTDLLAGESSGKLIVADENGVPFLVDPLPPTADDLASAERKWRDAQLQSAMWLRERHRDQQEIGSGTTLSDDQFGALLVYMQALRDWPQSPDFPAIEQRPAAPAWIAEQAQ</sequence>
<dbReference type="Pfam" id="PF16778">
    <property type="entry name" value="Phage_tail_APC"/>
    <property type="match status" value="1"/>
</dbReference>
<evidence type="ECO:0000313" key="4">
    <source>
        <dbReference type="Proteomes" id="UP001236748"/>
    </source>
</evidence>
<accession>A0ABY9FLM2</accession>
<protein>
    <submittedName>
        <fullName evidence="3">Phage tail assembly chaperone</fullName>
    </submittedName>
</protein>
<proteinExistence type="predicted"/>
<evidence type="ECO:0000256" key="1">
    <source>
        <dbReference type="SAM" id="MobiDB-lite"/>
    </source>
</evidence>
<feature type="region of interest" description="Disordered" evidence="1">
    <location>
        <begin position="122"/>
        <end position="142"/>
    </location>
</feature>
<dbReference type="InterPro" id="IPR031893">
    <property type="entry name" value="Phage_tail_APC"/>
</dbReference>
<evidence type="ECO:0000313" key="3">
    <source>
        <dbReference type="EMBL" id="WLH04222.1"/>
    </source>
</evidence>
<reference evidence="3 4" key="1">
    <citation type="submission" date="2023-02" db="EMBL/GenBank/DDBJ databases">
        <title>Evolution of Hrp T3SS in non-pathogenic Pseudomonas fluorescens.</title>
        <authorList>
            <person name="Liao K."/>
            <person name="Wei H."/>
            <person name="Gu Y."/>
        </authorList>
    </citation>
    <scope>NUCLEOTIDE SEQUENCE [LARGE SCALE GENOMIC DNA]</scope>
    <source>
        <strain evidence="3 4">FP2043</strain>
    </source>
</reference>
<gene>
    <name evidence="3" type="ORF">PSH67_15285</name>
</gene>
<dbReference type="EMBL" id="CP117450">
    <property type="protein sequence ID" value="WLH04222.1"/>
    <property type="molecule type" value="Genomic_DNA"/>
</dbReference>
<dbReference type="RefSeq" id="WP_305386344.1">
    <property type="nucleotide sequence ID" value="NZ_CP117450.1"/>
</dbReference>
<name>A0ABY9FLM2_9PSED</name>